<dbReference type="EMBL" id="FOVP01000009">
    <property type="protein sequence ID" value="SFN79489.1"/>
    <property type="molecule type" value="Genomic_DNA"/>
</dbReference>
<evidence type="ECO:0000256" key="5">
    <source>
        <dbReference type="ARBA" id="ARBA00022989"/>
    </source>
</evidence>
<dbReference type="Proteomes" id="UP000198599">
    <property type="component" value="Unassembled WGS sequence"/>
</dbReference>
<evidence type="ECO:0000259" key="8">
    <source>
        <dbReference type="Pfam" id="PF01694"/>
    </source>
</evidence>
<evidence type="ECO:0000256" key="7">
    <source>
        <dbReference type="SAM" id="Phobius"/>
    </source>
</evidence>
<comment type="similarity">
    <text evidence="2">Belongs to the peptidase S54 family.</text>
</comment>
<keyword evidence="5 7" id="KW-1133">Transmembrane helix</keyword>
<gene>
    <name evidence="9" type="ORF">SAMN04487859_1097</name>
</gene>
<proteinExistence type="inferred from homology"/>
<keyword evidence="6 7" id="KW-0472">Membrane</keyword>
<dbReference type="InterPro" id="IPR035952">
    <property type="entry name" value="Rhomboid-like_sf"/>
</dbReference>
<dbReference type="SUPFAM" id="SSF144091">
    <property type="entry name" value="Rhomboid-like"/>
    <property type="match status" value="1"/>
</dbReference>
<dbReference type="InterPro" id="IPR050925">
    <property type="entry name" value="Rhomboid_protease_S54"/>
</dbReference>
<evidence type="ECO:0000313" key="10">
    <source>
        <dbReference type="Proteomes" id="UP000198599"/>
    </source>
</evidence>
<reference evidence="10" key="1">
    <citation type="submission" date="2016-10" db="EMBL/GenBank/DDBJ databases">
        <authorList>
            <person name="Varghese N."/>
            <person name="Submissions S."/>
        </authorList>
    </citation>
    <scope>NUCLEOTIDE SEQUENCE [LARGE SCALE GENOMIC DNA]</scope>
    <source>
        <strain evidence="10">DSM 28463</strain>
    </source>
</reference>
<keyword evidence="10" id="KW-1185">Reference proteome</keyword>
<evidence type="ECO:0000256" key="2">
    <source>
        <dbReference type="ARBA" id="ARBA00009045"/>
    </source>
</evidence>
<dbReference type="Gene3D" id="1.20.1540.10">
    <property type="entry name" value="Rhomboid-like"/>
    <property type="match status" value="1"/>
</dbReference>
<accession>A0A1I5BXJ0</accession>
<keyword evidence="9" id="KW-0645">Protease</keyword>
<evidence type="ECO:0000256" key="6">
    <source>
        <dbReference type="ARBA" id="ARBA00023136"/>
    </source>
</evidence>
<feature type="transmembrane region" description="Helical" evidence="7">
    <location>
        <begin position="15"/>
        <end position="34"/>
    </location>
</feature>
<protein>
    <submittedName>
        <fullName evidence="9">Membrane associated serine protease, rhomboid family</fullName>
    </submittedName>
</protein>
<dbReference type="OrthoDB" id="9813074at2"/>
<sequence length="248" mass="27409">MFPIRDHNPSRRTPYVTYALIALNVVIFIGYWPLFGDARALNMFFYDWAMIPARVTQSGEYSGLLTSMFLHGGVMHLLGNMLFLWIFGDNMEDRMGHLPYLAFYLASGVGAGLAQLASDPSAMVPTVGASGAIAGVMGGYLLLFPRARVDILIIFIVFFRIITIPAAILLILWFAIQLFSGIGADLSNGGVAYWAHAGGFVVGAALTVPLFLRLGGRRFWDATHGQPPHPEARYVYRRTSIPPVRRKR</sequence>
<feature type="transmembrane region" description="Helical" evidence="7">
    <location>
        <begin position="100"/>
        <end position="117"/>
    </location>
</feature>
<evidence type="ECO:0000256" key="1">
    <source>
        <dbReference type="ARBA" id="ARBA00004141"/>
    </source>
</evidence>
<dbReference type="FunFam" id="1.20.1540.10:FF:000027">
    <property type="entry name" value="Rhomboid family intramembrane serine protease"/>
    <property type="match status" value="1"/>
</dbReference>
<dbReference type="GO" id="GO:0004252">
    <property type="term" value="F:serine-type endopeptidase activity"/>
    <property type="evidence" value="ECO:0007669"/>
    <property type="project" value="InterPro"/>
</dbReference>
<feature type="transmembrane region" description="Helical" evidence="7">
    <location>
        <begin position="123"/>
        <end position="144"/>
    </location>
</feature>
<evidence type="ECO:0000313" key="9">
    <source>
        <dbReference type="EMBL" id="SFN79489.1"/>
    </source>
</evidence>
<comment type="subcellular location">
    <subcellularLocation>
        <location evidence="1">Membrane</location>
        <topology evidence="1">Multi-pass membrane protein</topology>
    </subcellularLocation>
</comment>
<evidence type="ECO:0000256" key="4">
    <source>
        <dbReference type="ARBA" id="ARBA00022801"/>
    </source>
</evidence>
<name>A0A1I5BXJ0_9RHOB</name>
<dbReference type="Pfam" id="PF01694">
    <property type="entry name" value="Rhomboid"/>
    <property type="match status" value="1"/>
</dbReference>
<organism evidence="9 10">
    <name type="scientific">Roseovarius lutimaris</name>
    <dbReference type="NCBI Taxonomy" id="1005928"/>
    <lineage>
        <taxon>Bacteria</taxon>
        <taxon>Pseudomonadati</taxon>
        <taxon>Pseudomonadota</taxon>
        <taxon>Alphaproteobacteria</taxon>
        <taxon>Rhodobacterales</taxon>
        <taxon>Roseobacteraceae</taxon>
        <taxon>Roseovarius</taxon>
    </lineage>
</organism>
<feature type="transmembrane region" description="Helical" evidence="7">
    <location>
        <begin position="68"/>
        <end position="88"/>
    </location>
</feature>
<dbReference type="GO" id="GO:0006508">
    <property type="term" value="P:proteolysis"/>
    <property type="evidence" value="ECO:0007669"/>
    <property type="project" value="UniProtKB-KW"/>
</dbReference>
<dbReference type="PANTHER" id="PTHR43731:SF14">
    <property type="entry name" value="PRESENILIN-ASSOCIATED RHOMBOID-LIKE PROTEIN, MITOCHONDRIAL"/>
    <property type="match status" value="1"/>
</dbReference>
<dbReference type="InterPro" id="IPR022764">
    <property type="entry name" value="Peptidase_S54_rhomboid_dom"/>
</dbReference>
<feature type="transmembrane region" description="Helical" evidence="7">
    <location>
        <begin position="151"/>
        <end position="179"/>
    </location>
</feature>
<keyword evidence="3 7" id="KW-0812">Transmembrane</keyword>
<evidence type="ECO:0000256" key="3">
    <source>
        <dbReference type="ARBA" id="ARBA00022692"/>
    </source>
</evidence>
<dbReference type="AlphaFoldDB" id="A0A1I5BXJ0"/>
<feature type="transmembrane region" description="Helical" evidence="7">
    <location>
        <begin position="191"/>
        <end position="212"/>
    </location>
</feature>
<dbReference type="STRING" id="1005928.SAMN04487859_1097"/>
<dbReference type="RefSeq" id="WP_092837395.1">
    <property type="nucleotide sequence ID" value="NZ_FOVP01000009.1"/>
</dbReference>
<dbReference type="PANTHER" id="PTHR43731">
    <property type="entry name" value="RHOMBOID PROTEASE"/>
    <property type="match status" value="1"/>
</dbReference>
<dbReference type="GO" id="GO:0016020">
    <property type="term" value="C:membrane"/>
    <property type="evidence" value="ECO:0007669"/>
    <property type="project" value="UniProtKB-SubCell"/>
</dbReference>
<keyword evidence="4" id="KW-0378">Hydrolase</keyword>
<feature type="domain" description="Peptidase S54 rhomboid" evidence="8">
    <location>
        <begin position="59"/>
        <end position="211"/>
    </location>
</feature>